<proteinExistence type="predicted"/>
<gene>
    <name evidence="6" type="ORF">J2W68_001637</name>
</gene>
<accession>A0ABU1XXU4</accession>
<dbReference type="InterPro" id="IPR001647">
    <property type="entry name" value="HTH_TetR"/>
</dbReference>
<feature type="DNA-binding region" description="H-T-H motif" evidence="4">
    <location>
        <begin position="34"/>
        <end position="53"/>
    </location>
</feature>
<dbReference type="InterPro" id="IPR011075">
    <property type="entry name" value="TetR_C"/>
</dbReference>
<dbReference type="Proteomes" id="UP001256588">
    <property type="component" value="Unassembled WGS sequence"/>
</dbReference>
<dbReference type="Gene3D" id="1.10.357.10">
    <property type="entry name" value="Tetracycline Repressor, domain 2"/>
    <property type="match status" value="1"/>
</dbReference>
<sequence>MTPVPATSKGSATREMIVERAYAIASRQGLEGLSIGDLAGAAGMSKSGVFAHFGSREDLQLSVLDWTAERFAEVVVAPALARPRGLPRLRAIAEGWFQWVLDNPDGCVMLGAANEYDARPGALRERTVRWLQHWRQQLAKAVGMCVDAGELAPSTDPMLLAFEIFAITEGLHTARLYDPDHARQLALRSLDRLLASYGAGTGPASGSASNPSPTA</sequence>
<keyword evidence="3" id="KW-0804">Transcription</keyword>
<dbReference type="InterPro" id="IPR036271">
    <property type="entry name" value="Tet_transcr_reg_TetR-rel_C_sf"/>
</dbReference>
<comment type="caution">
    <text evidence="6">The sequence shown here is derived from an EMBL/GenBank/DDBJ whole genome shotgun (WGS) entry which is preliminary data.</text>
</comment>
<evidence type="ECO:0000313" key="6">
    <source>
        <dbReference type="EMBL" id="MDR7192921.1"/>
    </source>
</evidence>
<dbReference type="PANTHER" id="PTHR47506:SF6">
    <property type="entry name" value="HTH-TYPE TRANSCRIPTIONAL REPRESSOR NEMR"/>
    <property type="match status" value="1"/>
</dbReference>
<evidence type="ECO:0000256" key="3">
    <source>
        <dbReference type="ARBA" id="ARBA00023163"/>
    </source>
</evidence>
<evidence type="ECO:0000313" key="7">
    <source>
        <dbReference type="Proteomes" id="UP001256588"/>
    </source>
</evidence>
<dbReference type="InterPro" id="IPR009057">
    <property type="entry name" value="Homeodomain-like_sf"/>
</dbReference>
<dbReference type="PANTHER" id="PTHR47506">
    <property type="entry name" value="TRANSCRIPTIONAL REGULATORY PROTEIN"/>
    <property type="match status" value="1"/>
</dbReference>
<evidence type="ECO:0000256" key="2">
    <source>
        <dbReference type="ARBA" id="ARBA00023125"/>
    </source>
</evidence>
<dbReference type="Pfam" id="PF16925">
    <property type="entry name" value="TetR_C_13"/>
    <property type="match status" value="1"/>
</dbReference>
<feature type="domain" description="HTH tetR-type" evidence="5">
    <location>
        <begin position="11"/>
        <end position="71"/>
    </location>
</feature>
<dbReference type="SUPFAM" id="SSF46689">
    <property type="entry name" value="Homeodomain-like"/>
    <property type="match status" value="1"/>
</dbReference>
<reference evidence="6 7" key="1">
    <citation type="submission" date="2023-07" db="EMBL/GenBank/DDBJ databases">
        <title>Sorghum-associated microbial communities from plants grown in Nebraska, USA.</title>
        <authorList>
            <person name="Schachtman D."/>
        </authorList>
    </citation>
    <scope>NUCLEOTIDE SEQUENCE [LARGE SCALE GENOMIC DNA]</scope>
    <source>
        <strain evidence="6 7">4099</strain>
    </source>
</reference>
<keyword evidence="2 4" id="KW-0238">DNA-binding</keyword>
<protein>
    <submittedName>
        <fullName evidence="6">AcrR family transcriptional regulator</fullName>
    </submittedName>
</protein>
<keyword evidence="1" id="KW-0805">Transcription regulation</keyword>
<organism evidence="6 7">
    <name type="scientific">Luteimonas terrae</name>
    <dbReference type="NCBI Taxonomy" id="1530191"/>
    <lineage>
        <taxon>Bacteria</taxon>
        <taxon>Pseudomonadati</taxon>
        <taxon>Pseudomonadota</taxon>
        <taxon>Gammaproteobacteria</taxon>
        <taxon>Lysobacterales</taxon>
        <taxon>Lysobacteraceae</taxon>
        <taxon>Luteimonas</taxon>
    </lineage>
</organism>
<dbReference type="SUPFAM" id="SSF48498">
    <property type="entry name" value="Tetracyclin repressor-like, C-terminal domain"/>
    <property type="match status" value="1"/>
</dbReference>
<evidence type="ECO:0000256" key="4">
    <source>
        <dbReference type="PROSITE-ProRule" id="PRU00335"/>
    </source>
</evidence>
<evidence type="ECO:0000256" key="1">
    <source>
        <dbReference type="ARBA" id="ARBA00023015"/>
    </source>
</evidence>
<dbReference type="Gene3D" id="1.10.10.60">
    <property type="entry name" value="Homeodomain-like"/>
    <property type="match status" value="1"/>
</dbReference>
<dbReference type="EMBL" id="JAVDWO010000005">
    <property type="protein sequence ID" value="MDR7192921.1"/>
    <property type="molecule type" value="Genomic_DNA"/>
</dbReference>
<dbReference type="Pfam" id="PF00440">
    <property type="entry name" value="TetR_N"/>
    <property type="match status" value="1"/>
</dbReference>
<dbReference type="PROSITE" id="PS50977">
    <property type="entry name" value="HTH_TETR_2"/>
    <property type="match status" value="1"/>
</dbReference>
<keyword evidence="7" id="KW-1185">Reference proteome</keyword>
<evidence type="ECO:0000259" key="5">
    <source>
        <dbReference type="PROSITE" id="PS50977"/>
    </source>
</evidence>
<name>A0ABU1XXU4_9GAMM</name>